<comment type="caution">
    <text evidence="8">Lacks conserved residue(s) required for the propagation of feature annotation.</text>
</comment>
<keyword evidence="10" id="KW-0548">Nucleotidyltransferase</keyword>
<comment type="function">
    <text evidence="8">Transfers a GMP moiety from GTP to Mo-molybdopterin (Mo-MPT) cofactor (Moco or molybdenum cofactor) to form Mo-molybdopterin guanine dinucleotide (Mo-MGD) cofactor.</text>
</comment>
<comment type="catalytic activity">
    <reaction evidence="8">
        <text>Mo-molybdopterin + GTP + H(+) = Mo-molybdopterin guanine dinucleotide + diphosphate</text>
        <dbReference type="Rhea" id="RHEA:34243"/>
        <dbReference type="ChEBI" id="CHEBI:15378"/>
        <dbReference type="ChEBI" id="CHEBI:33019"/>
        <dbReference type="ChEBI" id="CHEBI:37565"/>
        <dbReference type="ChEBI" id="CHEBI:71302"/>
        <dbReference type="ChEBI" id="CHEBI:71310"/>
        <dbReference type="EC" id="2.7.7.77"/>
    </reaction>
</comment>
<dbReference type="GO" id="GO:0006777">
    <property type="term" value="P:Mo-molybdopterin cofactor biosynthetic process"/>
    <property type="evidence" value="ECO:0007669"/>
    <property type="project" value="UniProtKB-KW"/>
</dbReference>
<feature type="domain" description="MobA-like NTP transferase" evidence="9">
    <location>
        <begin position="9"/>
        <end position="155"/>
    </location>
</feature>
<feature type="binding site" evidence="8">
    <location>
        <position position="69"/>
    </location>
    <ligand>
        <name>GTP</name>
        <dbReference type="ChEBI" id="CHEBI:37565"/>
    </ligand>
</feature>
<dbReference type="InterPro" id="IPR029044">
    <property type="entry name" value="Nucleotide-diphossugar_trans"/>
</dbReference>
<dbReference type="Proteomes" id="UP000650524">
    <property type="component" value="Unassembled WGS sequence"/>
</dbReference>
<evidence type="ECO:0000313" key="11">
    <source>
        <dbReference type="Proteomes" id="UP000650524"/>
    </source>
</evidence>
<dbReference type="GO" id="GO:0005525">
    <property type="term" value="F:GTP binding"/>
    <property type="evidence" value="ECO:0007669"/>
    <property type="project" value="UniProtKB-UniRule"/>
</dbReference>
<protein>
    <recommendedName>
        <fullName evidence="8">Probable molybdenum cofactor guanylyltransferase</fullName>
        <shortName evidence="8">MoCo guanylyltransferase</shortName>
        <ecNumber evidence="8">2.7.7.77</ecNumber>
    </recommendedName>
    <alternativeName>
        <fullName evidence="8">GTP:molybdopterin guanylyltransferase</fullName>
    </alternativeName>
    <alternativeName>
        <fullName evidence="8">Mo-MPT guanylyltransferase</fullName>
    </alternativeName>
    <alternativeName>
        <fullName evidence="8">Molybdopterin guanylyltransferase</fullName>
    </alternativeName>
    <alternativeName>
        <fullName evidence="8">Molybdopterin-guanine dinucleotide synthase</fullName>
        <shortName evidence="8">MGD synthase</shortName>
    </alternativeName>
</protein>
<feature type="binding site" evidence="8">
    <location>
        <begin position="12"/>
        <end position="14"/>
    </location>
    <ligand>
        <name>GTP</name>
        <dbReference type="ChEBI" id="CHEBI:37565"/>
    </ligand>
</feature>
<comment type="domain">
    <text evidence="8">The N-terminal domain determines nucleotide recognition and specific binding, while the C-terminal domain determines the specific binding to the target protein.</text>
</comment>
<proteinExistence type="inferred from homology"/>
<evidence type="ECO:0000313" key="10">
    <source>
        <dbReference type="EMBL" id="MBC8175984.1"/>
    </source>
</evidence>
<dbReference type="PANTHER" id="PTHR19136:SF81">
    <property type="entry name" value="MOLYBDENUM COFACTOR GUANYLYLTRANSFERASE"/>
    <property type="match status" value="1"/>
</dbReference>
<feature type="binding site" evidence="8">
    <location>
        <position position="97"/>
    </location>
    <ligand>
        <name>GTP</name>
        <dbReference type="ChEBI" id="CHEBI:37565"/>
    </ligand>
</feature>
<reference evidence="10 11" key="1">
    <citation type="submission" date="2020-08" db="EMBL/GenBank/DDBJ databases">
        <title>Bridging the membrane lipid divide: bacteria of the FCB group superphylum have the potential to synthesize archaeal ether lipids.</title>
        <authorList>
            <person name="Villanueva L."/>
            <person name="Von Meijenfeldt F.A.B."/>
            <person name="Westbye A.B."/>
            <person name="Yadav S."/>
            <person name="Hopmans E.C."/>
            <person name="Dutilh B.E."/>
            <person name="Sinninghe Damste J.S."/>
        </authorList>
    </citation>
    <scope>NUCLEOTIDE SEQUENCE [LARGE SCALE GENOMIC DNA]</scope>
    <source>
        <strain evidence="10">NIOZ-UU27</strain>
    </source>
</reference>
<evidence type="ECO:0000259" key="9">
    <source>
        <dbReference type="Pfam" id="PF12804"/>
    </source>
</evidence>
<comment type="similarity">
    <text evidence="8">Belongs to the MobA family.</text>
</comment>
<evidence type="ECO:0000256" key="4">
    <source>
        <dbReference type="ARBA" id="ARBA00022741"/>
    </source>
</evidence>
<dbReference type="HAMAP" id="MF_00316">
    <property type="entry name" value="MobA"/>
    <property type="match status" value="1"/>
</dbReference>
<keyword evidence="7 8" id="KW-0501">Molybdenum cofactor biosynthesis</keyword>
<comment type="subcellular location">
    <subcellularLocation>
        <location evidence="8">Cytoplasm</location>
    </subcellularLocation>
</comment>
<dbReference type="EC" id="2.7.7.77" evidence="8"/>
<dbReference type="InterPro" id="IPR025877">
    <property type="entry name" value="MobA-like_NTP_Trfase"/>
</dbReference>
<evidence type="ECO:0000256" key="3">
    <source>
        <dbReference type="ARBA" id="ARBA00022723"/>
    </source>
</evidence>
<name>A0A8J6MWH7_9DELT</name>
<dbReference type="InterPro" id="IPR013482">
    <property type="entry name" value="Molybde_CF_guanTrfase"/>
</dbReference>
<gene>
    <name evidence="8" type="primary">mobA</name>
    <name evidence="10" type="ORF">H8E19_01160</name>
</gene>
<evidence type="ECO:0000256" key="1">
    <source>
        <dbReference type="ARBA" id="ARBA00022490"/>
    </source>
</evidence>
<evidence type="ECO:0000256" key="2">
    <source>
        <dbReference type="ARBA" id="ARBA00022679"/>
    </source>
</evidence>
<dbReference type="Gene3D" id="3.90.550.10">
    <property type="entry name" value="Spore Coat Polysaccharide Biosynthesis Protein SpsA, Chain A"/>
    <property type="match status" value="1"/>
</dbReference>
<evidence type="ECO:0000256" key="5">
    <source>
        <dbReference type="ARBA" id="ARBA00022842"/>
    </source>
</evidence>
<keyword evidence="3 8" id="KW-0479">Metal-binding</keyword>
<dbReference type="EMBL" id="JACNJD010000066">
    <property type="protein sequence ID" value="MBC8175984.1"/>
    <property type="molecule type" value="Genomic_DNA"/>
</dbReference>
<dbReference type="PANTHER" id="PTHR19136">
    <property type="entry name" value="MOLYBDENUM COFACTOR GUANYLYLTRANSFERASE"/>
    <property type="match status" value="1"/>
</dbReference>
<dbReference type="SUPFAM" id="SSF53448">
    <property type="entry name" value="Nucleotide-diphospho-sugar transferases"/>
    <property type="match status" value="1"/>
</dbReference>
<evidence type="ECO:0000256" key="8">
    <source>
        <dbReference type="HAMAP-Rule" id="MF_00316"/>
    </source>
</evidence>
<comment type="caution">
    <text evidence="10">The sequence shown here is derived from an EMBL/GenBank/DDBJ whole genome shotgun (WGS) entry which is preliminary data.</text>
</comment>
<keyword evidence="1 8" id="KW-0963">Cytoplasm</keyword>
<sequence>MEKIKDVSGVVLAGGISSRYGKNKALVEFHGIPLIERVLGVMRPIFRHVIIITNTPDKYSYLKLPMYQDIIKGLGPLGGIFTGLQVIPNSGFFVACDMPFLNQGLIRHMVEIKADFDLVVPRISGYMEALHSLYGRGCERKIESLINSGIYQVFRFFNEVSARYVDEDEVRMFDPDLRSFLNINSPEALNDFDNLF</sequence>
<evidence type="ECO:0000256" key="6">
    <source>
        <dbReference type="ARBA" id="ARBA00023134"/>
    </source>
</evidence>
<feature type="binding site" evidence="8">
    <location>
        <position position="24"/>
    </location>
    <ligand>
        <name>GTP</name>
        <dbReference type="ChEBI" id="CHEBI:37565"/>
    </ligand>
</feature>
<comment type="cofactor">
    <cofactor evidence="8">
        <name>Mg(2+)</name>
        <dbReference type="ChEBI" id="CHEBI:18420"/>
    </cofactor>
</comment>
<keyword evidence="4 8" id="KW-0547">Nucleotide-binding</keyword>
<keyword evidence="6 8" id="KW-0342">GTP-binding</keyword>
<dbReference type="Pfam" id="PF12804">
    <property type="entry name" value="NTP_transf_3"/>
    <property type="match status" value="1"/>
</dbReference>
<keyword evidence="5 8" id="KW-0460">Magnesium</keyword>
<accession>A0A8J6MWH7</accession>
<keyword evidence="2 8" id="KW-0808">Transferase</keyword>
<dbReference type="GO" id="GO:0046872">
    <property type="term" value="F:metal ion binding"/>
    <property type="evidence" value="ECO:0007669"/>
    <property type="project" value="UniProtKB-KW"/>
</dbReference>
<dbReference type="CDD" id="cd02503">
    <property type="entry name" value="MobA"/>
    <property type="match status" value="1"/>
</dbReference>
<organism evidence="10 11">
    <name type="scientific">Candidatus Desulfacyla euxinica</name>
    <dbReference type="NCBI Taxonomy" id="2841693"/>
    <lineage>
        <taxon>Bacteria</taxon>
        <taxon>Deltaproteobacteria</taxon>
        <taxon>Candidatus Desulfacyla</taxon>
    </lineage>
</organism>
<dbReference type="GO" id="GO:0005737">
    <property type="term" value="C:cytoplasm"/>
    <property type="evidence" value="ECO:0007669"/>
    <property type="project" value="UniProtKB-SubCell"/>
</dbReference>
<dbReference type="AlphaFoldDB" id="A0A8J6MWH7"/>
<dbReference type="GO" id="GO:0061603">
    <property type="term" value="F:molybdenum cofactor guanylyltransferase activity"/>
    <property type="evidence" value="ECO:0007669"/>
    <property type="project" value="UniProtKB-EC"/>
</dbReference>
<evidence type="ECO:0000256" key="7">
    <source>
        <dbReference type="ARBA" id="ARBA00023150"/>
    </source>
</evidence>
<feature type="binding site" evidence="8">
    <location>
        <position position="97"/>
    </location>
    <ligand>
        <name>Mg(2+)</name>
        <dbReference type="ChEBI" id="CHEBI:18420"/>
    </ligand>
</feature>